<gene>
    <name evidence="2" type="ORF">SAMN05660733_07667</name>
</gene>
<dbReference type="Proteomes" id="UP000192840">
    <property type="component" value="Unassembled WGS sequence"/>
</dbReference>
<dbReference type="EMBL" id="FWYC01000021">
    <property type="protein sequence ID" value="SMD24195.1"/>
    <property type="molecule type" value="Genomic_DNA"/>
</dbReference>
<dbReference type="RefSeq" id="WP_030479371.1">
    <property type="nucleotide sequence ID" value="NZ_FWYC01000021.1"/>
</dbReference>
<feature type="region of interest" description="Disordered" evidence="1">
    <location>
        <begin position="1"/>
        <end position="27"/>
    </location>
</feature>
<evidence type="ECO:0000313" key="2">
    <source>
        <dbReference type="EMBL" id="SMD24195.1"/>
    </source>
</evidence>
<dbReference type="STRING" id="40571.SAMN05660733_07667"/>
<evidence type="ECO:0000313" key="3">
    <source>
        <dbReference type="Proteomes" id="UP000192840"/>
    </source>
</evidence>
<organism evidence="2 3">
    <name type="scientific">Lentzea albidocapillata</name>
    <dbReference type="NCBI Taxonomy" id="40571"/>
    <lineage>
        <taxon>Bacteria</taxon>
        <taxon>Bacillati</taxon>
        <taxon>Actinomycetota</taxon>
        <taxon>Actinomycetes</taxon>
        <taxon>Pseudonocardiales</taxon>
        <taxon>Pseudonocardiaceae</taxon>
        <taxon>Lentzea</taxon>
    </lineage>
</organism>
<protein>
    <submittedName>
        <fullName evidence="2">Uncharacterized protein</fullName>
    </submittedName>
</protein>
<reference evidence="3" key="1">
    <citation type="submission" date="2017-04" db="EMBL/GenBank/DDBJ databases">
        <authorList>
            <person name="Varghese N."/>
            <person name="Submissions S."/>
        </authorList>
    </citation>
    <scope>NUCLEOTIDE SEQUENCE [LARGE SCALE GENOMIC DNA]</scope>
    <source>
        <strain evidence="3">DSM 44073</strain>
    </source>
</reference>
<dbReference type="OrthoDB" id="3638343at2"/>
<dbReference type="eggNOG" id="ENOG5030PBV">
    <property type="taxonomic scope" value="Bacteria"/>
</dbReference>
<evidence type="ECO:0000256" key="1">
    <source>
        <dbReference type="SAM" id="MobiDB-lite"/>
    </source>
</evidence>
<feature type="compositionally biased region" description="Polar residues" evidence="1">
    <location>
        <begin position="14"/>
        <end position="26"/>
    </location>
</feature>
<keyword evidence="3" id="KW-1185">Reference proteome</keyword>
<sequence length="98" mass="10880">MPHDRYGETDDNENQAVTADRPQQTVHRLPHACDQGWLDRNADHPRPCLTCRPHLAPHRRRADLGIPAARPAGDHQAGIKAVRAALIARPQQTTEATT</sequence>
<name>A0A1W2FQI0_9PSEU</name>
<accession>A0A1W2FQI0</accession>
<dbReference type="AlphaFoldDB" id="A0A1W2FQI0"/>
<proteinExistence type="predicted"/>